<evidence type="ECO:0000313" key="15">
    <source>
        <dbReference type="Proteomes" id="UP000030017"/>
    </source>
</evidence>
<dbReference type="GO" id="GO:0009279">
    <property type="term" value="C:cell outer membrane"/>
    <property type="evidence" value="ECO:0007669"/>
    <property type="project" value="UniProtKB-SubCell"/>
</dbReference>
<keyword evidence="6 8" id="KW-0472">Membrane</keyword>
<dbReference type="RefSeq" id="WP_036192861.1">
    <property type="nucleotide sequence ID" value="NZ_AVPS01000003.1"/>
</dbReference>
<comment type="subcellular location">
    <subcellularLocation>
        <location evidence="1 8">Cell outer membrane</location>
        <topology evidence="1 8">Multi-pass membrane protein</topology>
    </subcellularLocation>
</comment>
<name>A0A0A0EQZ8_9GAMM</name>
<gene>
    <name evidence="14" type="ORF">N792_05905</name>
</gene>
<dbReference type="EMBL" id="AVPS01000003">
    <property type="protein sequence ID" value="KGM52593.1"/>
    <property type="molecule type" value="Genomic_DNA"/>
</dbReference>
<evidence type="ECO:0000256" key="2">
    <source>
        <dbReference type="ARBA" id="ARBA00022448"/>
    </source>
</evidence>
<feature type="signal peptide" evidence="11">
    <location>
        <begin position="1"/>
        <end position="28"/>
    </location>
</feature>
<dbReference type="Pfam" id="PF00593">
    <property type="entry name" value="TonB_dep_Rec_b-barrel"/>
    <property type="match status" value="1"/>
</dbReference>
<dbReference type="eggNOG" id="COG4206">
    <property type="taxonomic scope" value="Bacteria"/>
</dbReference>
<feature type="region of interest" description="Disordered" evidence="10">
    <location>
        <begin position="289"/>
        <end position="309"/>
    </location>
</feature>
<comment type="similarity">
    <text evidence="8 9">Belongs to the TonB-dependent receptor family.</text>
</comment>
<evidence type="ECO:0008006" key="16">
    <source>
        <dbReference type="Google" id="ProtNLM"/>
    </source>
</evidence>
<evidence type="ECO:0000256" key="6">
    <source>
        <dbReference type="ARBA" id="ARBA00023136"/>
    </source>
</evidence>
<dbReference type="InterPro" id="IPR000531">
    <property type="entry name" value="Beta-barrel_TonB"/>
</dbReference>
<evidence type="ECO:0000256" key="7">
    <source>
        <dbReference type="ARBA" id="ARBA00023237"/>
    </source>
</evidence>
<keyword evidence="2 8" id="KW-0813">Transport</keyword>
<dbReference type="GO" id="GO:0044718">
    <property type="term" value="P:siderophore transmembrane transport"/>
    <property type="evidence" value="ECO:0007669"/>
    <property type="project" value="TreeGrafter"/>
</dbReference>
<accession>A0A0A0EQZ8</accession>
<feature type="chain" id="PRO_5001961691" description="TonB-dependent receptor" evidence="11">
    <location>
        <begin position="29"/>
        <end position="737"/>
    </location>
</feature>
<dbReference type="SUPFAM" id="SSF56935">
    <property type="entry name" value="Porins"/>
    <property type="match status" value="1"/>
</dbReference>
<dbReference type="InterPro" id="IPR012910">
    <property type="entry name" value="Plug_dom"/>
</dbReference>
<dbReference type="PANTHER" id="PTHR30069:SF40">
    <property type="entry name" value="TONB-DEPENDENT RECEPTOR NMB0964-RELATED"/>
    <property type="match status" value="1"/>
</dbReference>
<keyword evidence="4 8" id="KW-0812">Transmembrane</keyword>
<evidence type="ECO:0000259" key="13">
    <source>
        <dbReference type="Pfam" id="PF07715"/>
    </source>
</evidence>
<keyword evidence="11" id="KW-0732">Signal</keyword>
<organism evidence="14 15">
    <name type="scientific">Lysobacter concretionis Ko07 = DSM 16239</name>
    <dbReference type="NCBI Taxonomy" id="1122185"/>
    <lineage>
        <taxon>Bacteria</taxon>
        <taxon>Pseudomonadati</taxon>
        <taxon>Pseudomonadota</taxon>
        <taxon>Gammaproteobacteria</taxon>
        <taxon>Lysobacterales</taxon>
        <taxon>Lysobacteraceae</taxon>
        <taxon>Novilysobacter</taxon>
    </lineage>
</organism>
<sequence length="737" mass="79285">MPKHPVSRHVLRPLPLVITLAVALPAFAESSPQSHDHQPVDLTAVQVRATPLPGTTEDLVRPVEVLAGERLDAAKANSLGETVNKLPGVQSSYFGPGVGRPIIRGFDGARVQVLSDGLGAGDVSTVSADHAVSIEPFLAEQIEVLKGPSTLLYGSGAIGGAVNVIDGRIPEAATAEPLHGRAELRGGSVNNERTGMLRLDGTSASGNVVFHFDALHRETGDYDIPGFAESARLLAEEDETPDPATAGTLPNSAVRTDSGALGVSWIGDRGFLGVGYSLFNTRYGVPGHSHEAGDDHDHADAHDGEGHSDEGVHIVMDQRRSELRGGLDELGVFETLRVKFAQTDYTHTEFEGDEVGTVFDNSSKEARVELVHRPWGGWRGAFGAQWSRRDFDAVGAEAFVPATQGSATGLFWIGEREFGPLKLELGARHDRNEIDSAAQALAPQRRTARKFEAKSASAAVKWELNDSFHFSLGLDRAQRVPTAEELFSNGLHVATGTIEIGDDSLGVETANRLELGLRWHSERVQLGMAAYAIKYDDFIYQSTLEPLGEPGSVLTDGGTAVHLWNQANARFRGMEADATIALADNASGGWDLRLFGDIVRGRLDGGGSRDVDLEVFHGEHTHRHAARIALDGNLPRIAPARIGSELSWNRGPWRASVGAVRYMKQDDVAANETTTPGYTLVDAHLAWHKDSAHGNAWEIFLDGSNLLDQEARPHTSFLKDLAPLPGRGIAFGVRAFF</sequence>
<evidence type="ECO:0000259" key="12">
    <source>
        <dbReference type="Pfam" id="PF00593"/>
    </source>
</evidence>
<dbReference type="PANTHER" id="PTHR30069">
    <property type="entry name" value="TONB-DEPENDENT OUTER MEMBRANE RECEPTOR"/>
    <property type="match status" value="1"/>
</dbReference>
<evidence type="ECO:0000256" key="11">
    <source>
        <dbReference type="SAM" id="SignalP"/>
    </source>
</evidence>
<evidence type="ECO:0000256" key="1">
    <source>
        <dbReference type="ARBA" id="ARBA00004571"/>
    </source>
</evidence>
<dbReference type="Pfam" id="PF07715">
    <property type="entry name" value="Plug"/>
    <property type="match status" value="1"/>
</dbReference>
<dbReference type="InterPro" id="IPR039426">
    <property type="entry name" value="TonB-dep_rcpt-like"/>
</dbReference>
<dbReference type="InterPro" id="IPR037066">
    <property type="entry name" value="Plug_dom_sf"/>
</dbReference>
<comment type="caution">
    <text evidence="14">The sequence shown here is derived from an EMBL/GenBank/DDBJ whole genome shotgun (WGS) entry which is preliminary data.</text>
</comment>
<evidence type="ECO:0000256" key="4">
    <source>
        <dbReference type="ARBA" id="ARBA00022692"/>
    </source>
</evidence>
<dbReference type="Gene3D" id="2.40.170.20">
    <property type="entry name" value="TonB-dependent receptor, beta-barrel domain"/>
    <property type="match status" value="1"/>
</dbReference>
<evidence type="ECO:0000256" key="5">
    <source>
        <dbReference type="ARBA" id="ARBA00023077"/>
    </source>
</evidence>
<evidence type="ECO:0000313" key="14">
    <source>
        <dbReference type="EMBL" id="KGM52593.1"/>
    </source>
</evidence>
<keyword evidence="15" id="KW-1185">Reference proteome</keyword>
<dbReference type="STRING" id="1122185.N792_05905"/>
<dbReference type="OrthoDB" id="9795928at2"/>
<proteinExistence type="inferred from homology"/>
<dbReference type="AlphaFoldDB" id="A0A0A0EQZ8"/>
<keyword evidence="5 9" id="KW-0798">TonB box</keyword>
<keyword evidence="3 8" id="KW-1134">Transmembrane beta strand</keyword>
<reference evidence="14 15" key="1">
    <citation type="submission" date="2013-08" db="EMBL/GenBank/DDBJ databases">
        <title>Genome sequencing of Lysobacter.</title>
        <authorList>
            <person name="Zhang S."/>
            <person name="Wang G."/>
        </authorList>
    </citation>
    <scope>NUCLEOTIDE SEQUENCE [LARGE SCALE GENOMIC DNA]</scope>
    <source>
        <strain evidence="14 15">Ko07</strain>
    </source>
</reference>
<dbReference type="Gene3D" id="2.170.130.10">
    <property type="entry name" value="TonB-dependent receptor, plug domain"/>
    <property type="match status" value="1"/>
</dbReference>
<evidence type="ECO:0000256" key="9">
    <source>
        <dbReference type="RuleBase" id="RU003357"/>
    </source>
</evidence>
<evidence type="ECO:0000256" key="8">
    <source>
        <dbReference type="PROSITE-ProRule" id="PRU01360"/>
    </source>
</evidence>
<dbReference type="Proteomes" id="UP000030017">
    <property type="component" value="Unassembled WGS sequence"/>
</dbReference>
<keyword evidence="7 8" id="KW-0998">Cell outer membrane</keyword>
<protein>
    <recommendedName>
        <fullName evidence="16">TonB-dependent receptor</fullName>
    </recommendedName>
</protein>
<dbReference type="InterPro" id="IPR036942">
    <property type="entry name" value="Beta-barrel_TonB_sf"/>
</dbReference>
<evidence type="ECO:0000256" key="10">
    <source>
        <dbReference type="SAM" id="MobiDB-lite"/>
    </source>
</evidence>
<dbReference type="PROSITE" id="PS52016">
    <property type="entry name" value="TONB_DEPENDENT_REC_3"/>
    <property type="match status" value="1"/>
</dbReference>
<feature type="domain" description="TonB-dependent receptor plug" evidence="13">
    <location>
        <begin position="57"/>
        <end position="161"/>
    </location>
</feature>
<feature type="domain" description="TonB-dependent receptor-like beta-barrel" evidence="12">
    <location>
        <begin position="251"/>
        <end position="706"/>
    </location>
</feature>
<evidence type="ECO:0000256" key="3">
    <source>
        <dbReference type="ARBA" id="ARBA00022452"/>
    </source>
</evidence>
<dbReference type="GO" id="GO:0015344">
    <property type="term" value="F:siderophore uptake transmembrane transporter activity"/>
    <property type="evidence" value="ECO:0007669"/>
    <property type="project" value="TreeGrafter"/>
</dbReference>